<comment type="caution">
    <text evidence="7">The sequence shown here is derived from an EMBL/GenBank/DDBJ whole genome shotgun (WGS) entry which is preliminary data.</text>
</comment>
<evidence type="ECO:0000256" key="3">
    <source>
        <dbReference type="ARBA" id="ARBA00022692"/>
    </source>
</evidence>
<dbReference type="GO" id="GO:0005384">
    <property type="term" value="F:manganese ion transmembrane transporter activity"/>
    <property type="evidence" value="ECO:0007669"/>
    <property type="project" value="TreeGrafter"/>
</dbReference>
<feature type="transmembrane region" description="Helical" evidence="6">
    <location>
        <begin position="112"/>
        <end position="129"/>
    </location>
</feature>
<dbReference type="PANTHER" id="PTHR11706:SF33">
    <property type="entry name" value="NATURAL RESISTANCE-ASSOCIATED MACROPHAGE PROTEIN 2"/>
    <property type="match status" value="1"/>
</dbReference>
<feature type="transmembrane region" description="Helical" evidence="6">
    <location>
        <begin position="315"/>
        <end position="334"/>
    </location>
</feature>
<keyword evidence="8" id="KW-1185">Reference proteome</keyword>
<keyword evidence="3 6" id="KW-0812">Transmembrane</keyword>
<feature type="transmembrane region" description="Helical" evidence="6">
    <location>
        <begin position="81"/>
        <end position="106"/>
    </location>
</feature>
<dbReference type="GO" id="GO:0034755">
    <property type="term" value="P:iron ion transmembrane transport"/>
    <property type="evidence" value="ECO:0007669"/>
    <property type="project" value="TreeGrafter"/>
</dbReference>
<dbReference type="OrthoDB" id="9787548at2"/>
<dbReference type="AlphaFoldDB" id="A0A543HHT6"/>
<dbReference type="Proteomes" id="UP000316747">
    <property type="component" value="Unassembled WGS sequence"/>
</dbReference>
<evidence type="ECO:0000256" key="4">
    <source>
        <dbReference type="ARBA" id="ARBA00022989"/>
    </source>
</evidence>
<feature type="transmembrane region" description="Helical" evidence="6">
    <location>
        <begin position="224"/>
        <end position="247"/>
    </location>
</feature>
<dbReference type="GO" id="GO:0015086">
    <property type="term" value="F:cadmium ion transmembrane transporter activity"/>
    <property type="evidence" value="ECO:0007669"/>
    <property type="project" value="TreeGrafter"/>
</dbReference>
<accession>A0A543HHT6</accession>
<proteinExistence type="predicted"/>
<dbReference type="GO" id="GO:0005886">
    <property type="term" value="C:plasma membrane"/>
    <property type="evidence" value="ECO:0007669"/>
    <property type="project" value="TreeGrafter"/>
</dbReference>
<evidence type="ECO:0000256" key="1">
    <source>
        <dbReference type="ARBA" id="ARBA00004141"/>
    </source>
</evidence>
<feature type="transmembrane region" description="Helical" evidence="6">
    <location>
        <begin position="386"/>
        <end position="404"/>
    </location>
</feature>
<evidence type="ECO:0000256" key="2">
    <source>
        <dbReference type="ARBA" id="ARBA00022448"/>
    </source>
</evidence>
<sequence length="409" mass="43350">MSKLFAIALGVLTAIGGFVDIGDLVTNGLVGSRFGLSLAWVVLVGIVGICVFAEMSGRVAAVSGRATFDLVRERLGPRMGLANLGASMAVTLLTFMAEIGGVALALELTTNVNRYLWIPVVGLAVWLVLWRVKFAILENAFGLAGLALVVFAVALWKLGPDWGSLWQQASRPSVPSQESHTTYFYYAIALFGAAMTPYEVFFFSSGGVEERWTEKDLGTMRANVFIGFPLGGALSLTIAAVAAVVFLPQGIQVGSLGQIGLPVPLALGQLGLAAVLLGFFAATFGAACETGLSVGYSIAQYFGWQWGKYVEPLRAARFHTVVLLSAIFAIGVLLTTVDPIMLTEYSVVFSAIALPLTYFPILVVANDRTYMGRHVNGRVANALGTVYLVLVVVAATAAIPLMIITRAGE</sequence>
<keyword evidence="4 6" id="KW-1133">Transmembrane helix</keyword>
<evidence type="ECO:0000256" key="6">
    <source>
        <dbReference type="SAM" id="Phobius"/>
    </source>
</evidence>
<keyword evidence="2" id="KW-0813">Transport</keyword>
<dbReference type="InterPro" id="IPR001046">
    <property type="entry name" value="NRAMP_fam"/>
</dbReference>
<gene>
    <name evidence="7" type="ORF">FBY41_3226</name>
</gene>
<evidence type="ECO:0000313" key="7">
    <source>
        <dbReference type="EMBL" id="TQM57888.1"/>
    </source>
</evidence>
<feature type="transmembrane region" description="Helical" evidence="6">
    <location>
        <begin position="267"/>
        <end position="294"/>
    </location>
</feature>
<feature type="transmembrane region" description="Helical" evidence="6">
    <location>
        <begin position="183"/>
        <end position="203"/>
    </location>
</feature>
<name>A0A543HHT6_9MICO</name>
<dbReference type="PANTHER" id="PTHR11706">
    <property type="entry name" value="SOLUTE CARRIER PROTEIN FAMILY 11 MEMBER"/>
    <property type="match status" value="1"/>
</dbReference>
<feature type="transmembrane region" description="Helical" evidence="6">
    <location>
        <begin position="136"/>
        <end position="156"/>
    </location>
</feature>
<comment type="subcellular location">
    <subcellularLocation>
        <location evidence="1">Membrane</location>
        <topology evidence="1">Multi-pass membrane protein</topology>
    </subcellularLocation>
</comment>
<keyword evidence="5 6" id="KW-0472">Membrane</keyword>
<organism evidence="7 8">
    <name type="scientific">Humibacillus xanthopallidus</name>
    <dbReference type="NCBI Taxonomy" id="412689"/>
    <lineage>
        <taxon>Bacteria</taxon>
        <taxon>Bacillati</taxon>
        <taxon>Actinomycetota</taxon>
        <taxon>Actinomycetes</taxon>
        <taxon>Micrococcales</taxon>
        <taxon>Intrasporangiaceae</taxon>
        <taxon>Humibacillus</taxon>
    </lineage>
</organism>
<reference evidence="7 8" key="1">
    <citation type="submission" date="2019-06" db="EMBL/GenBank/DDBJ databases">
        <title>Genome sequencing of plant associated microbes to promote plant fitness in Sorghum bicolor and Oryza sativa.</title>
        <authorList>
            <person name="Coleman-Derr D."/>
        </authorList>
    </citation>
    <scope>NUCLEOTIDE SEQUENCE [LARGE SCALE GENOMIC DNA]</scope>
    <source>
        <strain evidence="7 8">KV-663</strain>
    </source>
</reference>
<evidence type="ECO:0000256" key="5">
    <source>
        <dbReference type="ARBA" id="ARBA00023136"/>
    </source>
</evidence>
<protein>
    <submittedName>
        <fullName evidence="7">Mn2+/Fe2+ NRAMP family transporter</fullName>
    </submittedName>
</protein>
<dbReference type="EMBL" id="VFPM01000003">
    <property type="protein sequence ID" value="TQM57888.1"/>
    <property type="molecule type" value="Genomic_DNA"/>
</dbReference>
<dbReference type="RefSeq" id="WP_141845295.1">
    <property type="nucleotide sequence ID" value="NZ_VFPM01000003.1"/>
</dbReference>
<feature type="transmembrane region" description="Helical" evidence="6">
    <location>
        <begin position="40"/>
        <end position="61"/>
    </location>
</feature>
<dbReference type="Pfam" id="PF01566">
    <property type="entry name" value="Nramp"/>
    <property type="match status" value="1"/>
</dbReference>
<feature type="transmembrane region" description="Helical" evidence="6">
    <location>
        <begin position="346"/>
        <end position="365"/>
    </location>
</feature>
<evidence type="ECO:0000313" key="8">
    <source>
        <dbReference type="Proteomes" id="UP000316747"/>
    </source>
</evidence>